<dbReference type="EMBL" id="CAJOBH010271988">
    <property type="protein sequence ID" value="CAF5165444.1"/>
    <property type="molecule type" value="Genomic_DNA"/>
</dbReference>
<feature type="region of interest" description="Disordered" evidence="1">
    <location>
        <begin position="110"/>
        <end position="133"/>
    </location>
</feature>
<dbReference type="EMBL" id="CAJOBJ010379685">
    <property type="protein sequence ID" value="CAF5226972.1"/>
    <property type="molecule type" value="Genomic_DNA"/>
</dbReference>
<dbReference type="Proteomes" id="UP000681967">
    <property type="component" value="Unassembled WGS sequence"/>
</dbReference>
<dbReference type="Proteomes" id="UP000681720">
    <property type="component" value="Unassembled WGS sequence"/>
</dbReference>
<name>A0A8S3GR56_9BILA</name>
<evidence type="ECO:0000313" key="4">
    <source>
        <dbReference type="Proteomes" id="UP000681967"/>
    </source>
</evidence>
<evidence type="ECO:0000313" key="3">
    <source>
        <dbReference type="EMBL" id="CAF5226972.1"/>
    </source>
</evidence>
<reference evidence="2" key="1">
    <citation type="submission" date="2021-02" db="EMBL/GenBank/DDBJ databases">
        <authorList>
            <person name="Nowell W R."/>
        </authorList>
    </citation>
    <scope>NUCLEOTIDE SEQUENCE</scope>
</reference>
<dbReference type="AlphaFoldDB" id="A0A8S3GR56"/>
<feature type="non-terminal residue" evidence="2">
    <location>
        <position position="1"/>
    </location>
</feature>
<evidence type="ECO:0000313" key="2">
    <source>
        <dbReference type="EMBL" id="CAF5165444.1"/>
    </source>
</evidence>
<feature type="non-terminal residue" evidence="2">
    <location>
        <position position="133"/>
    </location>
</feature>
<proteinExistence type="predicted"/>
<accession>A0A8S3GR56</accession>
<protein>
    <submittedName>
        <fullName evidence="2">Uncharacterized protein</fullName>
    </submittedName>
</protein>
<sequence length="133" mass="14401">SQAITKTSQNVVTTITLSTDTHTEGETIVQQEKPEGQSIDDSITVYSLTEETKADDRKSSNDFLADSIVPISLDTIGISAESLIEQKENQQTVSIESSSLEIPESISVVQKSESTTAETIELTPVNQNEEPIS</sequence>
<gene>
    <name evidence="2" type="ORF">BYL167_LOCUS75801</name>
    <name evidence="3" type="ORF">GIL414_LOCUS87402</name>
</gene>
<evidence type="ECO:0000256" key="1">
    <source>
        <dbReference type="SAM" id="MobiDB-lite"/>
    </source>
</evidence>
<comment type="caution">
    <text evidence="2">The sequence shown here is derived from an EMBL/GenBank/DDBJ whole genome shotgun (WGS) entry which is preliminary data.</text>
</comment>
<organism evidence="2 4">
    <name type="scientific">Rotaria magnacalcarata</name>
    <dbReference type="NCBI Taxonomy" id="392030"/>
    <lineage>
        <taxon>Eukaryota</taxon>
        <taxon>Metazoa</taxon>
        <taxon>Spiralia</taxon>
        <taxon>Gnathifera</taxon>
        <taxon>Rotifera</taxon>
        <taxon>Eurotatoria</taxon>
        <taxon>Bdelloidea</taxon>
        <taxon>Philodinida</taxon>
        <taxon>Philodinidae</taxon>
        <taxon>Rotaria</taxon>
    </lineage>
</organism>